<dbReference type="KEGG" id="jcu:105632368"/>
<dbReference type="OrthoDB" id="1917005at2759"/>
<dbReference type="GO" id="GO:0005634">
    <property type="term" value="C:nucleus"/>
    <property type="evidence" value="ECO:0007669"/>
    <property type="project" value="UniProtKB-SubCell"/>
</dbReference>
<dbReference type="EMBL" id="KK914336">
    <property type="protein sequence ID" value="KDP39985.1"/>
    <property type="molecule type" value="Genomic_DNA"/>
</dbReference>
<evidence type="ECO:0000256" key="2">
    <source>
        <dbReference type="ARBA" id="ARBA00005474"/>
    </source>
</evidence>
<accession>A0A067L657</accession>
<gene>
    <name evidence="8" type="ORF">JCGZ_03516</name>
</gene>
<feature type="region of interest" description="Disordered" evidence="5">
    <location>
        <begin position="223"/>
        <end position="254"/>
    </location>
</feature>
<evidence type="ECO:0000256" key="1">
    <source>
        <dbReference type="ARBA" id="ARBA00004123"/>
    </source>
</evidence>
<feature type="compositionally biased region" description="Basic and acidic residues" evidence="5">
    <location>
        <begin position="232"/>
        <end position="244"/>
    </location>
</feature>
<keyword evidence="9" id="KW-1185">Reference proteome</keyword>
<feature type="domain" description="TFIIS N-terminal" evidence="7">
    <location>
        <begin position="322"/>
        <end position="408"/>
    </location>
</feature>
<evidence type="ECO:0008006" key="10">
    <source>
        <dbReference type="Google" id="ProtNLM"/>
    </source>
</evidence>
<dbReference type="CDD" id="cd00183">
    <property type="entry name" value="TFIIS_I"/>
    <property type="match status" value="1"/>
</dbReference>
<dbReference type="Proteomes" id="UP000027138">
    <property type="component" value="Unassembled WGS sequence"/>
</dbReference>
<reference evidence="8 9" key="1">
    <citation type="journal article" date="2014" name="PLoS ONE">
        <title>Global Analysis of Gene Expression Profiles in Physic Nut (Jatropha curcas L.) Seedlings Exposed to Salt Stress.</title>
        <authorList>
            <person name="Zhang L."/>
            <person name="Zhang C."/>
            <person name="Wu P."/>
            <person name="Chen Y."/>
            <person name="Li M."/>
            <person name="Jiang H."/>
            <person name="Wu G."/>
        </authorList>
    </citation>
    <scope>NUCLEOTIDE SEQUENCE [LARGE SCALE GENOMIC DNA]</scope>
    <source>
        <strain evidence="9">cv. GZQX0401</strain>
        <tissue evidence="8">Young leaves</tissue>
    </source>
</reference>
<comment type="subcellular location">
    <subcellularLocation>
        <location evidence="1 4">Nucleus</location>
    </subcellularLocation>
</comment>
<dbReference type="PANTHER" id="PTHR46548:SF1">
    <property type="entry name" value="BAH AND TFIIS DOMAIN-CONTAINING PROTEIN-RELATED"/>
    <property type="match status" value="1"/>
</dbReference>
<protein>
    <recommendedName>
        <fullName evidence="10">TFIIS N-terminal domain-containing protein</fullName>
    </recommendedName>
</protein>
<dbReference type="Pfam" id="PF03195">
    <property type="entry name" value="LOB"/>
    <property type="match status" value="1"/>
</dbReference>
<dbReference type="Pfam" id="PF08711">
    <property type="entry name" value="Med26"/>
    <property type="match status" value="1"/>
</dbReference>
<dbReference type="PANTHER" id="PTHR46548">
    <property type="entry name" value="BAH AND TFIIS DOMAIN-CONTAINING PROTEIN-RELATED"/>
    <property type="match status" value="1"/>
</dbReference>
<dbReference type="PROSITE" id="PS50891">
    <property type="entry name" value="LOB"/>
    <property type="match status" value="1"/>
</dbReference>
<evidence type="ECO:0000256" key="5">
    <source>
        <dbReference type="SAM" id="MobiDB-lite"/>
    </source>
</evidence>
<evidence type="ECO:0000259" key="7">
    <source>
        <dbReference type="PROSITE" id="PS51319"/>
    </source>
</evidence>
<feature type="domain" description="LOB" evidence="6">
    <location>
        <begin position="75"/>
        <end position="180"/>
    </location>
</feature>
<sequence>MAKNPFVFPSTFSNSQSLTPSSSSSPPPSFNSCSSCPSSDPSLNSPFLSSHQSLPLPLSQNSFSPFGLPSAAVIGPCAACKILRRPCTDKCYVASYFPPSVEPHNFAVIDSLFGHSNVVEYLQQNGNSLSYVPLLLLLKDTSKDGNQHQANPSENSNDVRYGSKININGQLMLGVSDNLKAHSYSSSSKHLMMFGIDNLGTITSPANQLRGNNDLDMQADMEDESLNSNVDPRVKDDVDAKMDDGDSGDSGPESIWKSEIAKFTEKGGLVDSEGVEKLLQLMKPEKNGKKIDLVGRSVLAGVVAATDKFYCLDRFVHLRGLHVFDEWLQDVLKGKIGDGSGSKDSEKSIEEFLEVVLRALDKLPTNIYALQTCTIGKLVNHLGTHKNLEIRKKARSLVDAWKKRVDAEIDRDHGFKPPVVWPTRTRLPRLPPN</sequence>
<feature type="compositionally biased region" description="Low complexity" evidence="5">
    <location>
        <begin position="10"/>
        <end position="35"/>
    </location>
</feature>
<dbReference type="SUPFAM" id="SSF47676">
    <property type="entry name" value="Conserved domain common to transcription factors TFIIS, elongin A, CRSP70"/>
    <property type="match status" value="1"/>
</dbReference>
<dbReference type="SMART" id="SM00509">
    <property type="entry name" value="TFS2N"/>
    <property type="match status" value="1"/>
</dbReference>
<dbReference type="InterPro" id="IPR035441">
    <property type="entry name" value="TFIIS/LEDGF_dom_sf"/>
</dbReference>
<keyword evidence="3 4" id="KW-0539">Nucleus</keyword>
<comment type="similarity">
    <text evidence="2">Belongs to the LOB domain-containing protein family.</text>
</comment>
<feature type="region of interest" description="Disordered" evidence="5">
    <location>
        <begin position="1"/>
        <end position="35"/>
    </location>
</feature>
<evidence type="ECO:0000313" key="8">
    <source>
        <dbReference type="EMBL" id="KDP39985.1"/>
    </source>
</evidence>
<dbReference type="InterPro" id="IPR004883">
    <property type="entry name" value="LOB"/>
</dbReference>
<proteinExistence type="inferred from homology"/>
<dbReference type="InterPro" id="IPR003617">
    <property type="entry name" value="TFIIS/CRSP70_N_sub"/>
</dbReference>
<dbReference type="AlphaFoldDB" id="A0A067L657"/>
<evidence type="ECO:0000256" key="4">
    <source>
        <dbReference type="PROSITE-ProRule" id="PRU00649"/>
    </source>
</evidence>
<dbReference type="PROSITE" id="PS51319">
    <property type="entry name" value="TFIIS_N"/>
    <property type="match status" value="1"/>
</dbReference>
<dbReference type="Gene3D" id="1.20.930.10">
    <property type="entry name" value="Conserved domain common to transcription factors TFIIS, elongin A, CRSP70"/>
    <property type="match status" value="1"/>
</dbReference>
<evidence type="ECO:0000256" key="3">
    <source>
        <dbReference type="ARBA" id="ARBA00023242"/>
    </source>
</evidence>
<name>A0A067L657_JATCU</name>
<evidence type="ECO:0000259" key="6">
    <source>
        <dbReference type="PROSITE" id="PS50891"/>
    </source>
</evidence>
<dbReference type="InterPro" id="IPR017923">
    <property type="entry name" value="TFIIS_N"/>
</dbReference>
<organism evidence="8 9">
    <name type="scientific">Jatropha curcas</name>
    <name type="common">Barbados nut</name>
    <dbReference type="NCBI Taxonomy" id="180498"/>
    <lineage>
        <taxon>Eukaryota</taxon>
        <taxon>Viridiplantae</taxon>
        <taxon>Streptophyta</taxon>
        <taxon>Embryophyta</taxon>
        <taxon>Tracheophyta</taxon>
        <taxon>Spermatophyta</taxon>
        <taxon>Magnoliopsida</taxon>
        <taxon>eudicotyledons</taxon>
        <taxon>Gunneridae</taxon>
        <taxon>Pentapetalae</taxon>
        <taxon>rosids</taxon>
        <taxon>fabids</taxon>
        <taxon>Malpighiales</taxon>
        <taxon>Euphorbiaceae</taxon>
        <taxon>Crotonoideae</taxon>
        <taxon>Jatropheae</taxon>
        <taxon>Jatropha</taxon>
    </lineage>
</organism>
<evidence type="ECO:0000313" key="9">
    <source>
        <dbReference type="Proteomes" id="UP000027138"/>
    </source>
</evidence>